<gene>
    <name evidence="1" type="ORF">JOL79_09860</name>
</gene>
<keyword evidence="2" id="KW-1185">Reference proteome</keyword>
<reference evidence="1" key="1">
    <citation type="submission" date="2021-02" db="EMBL/GenBank/DDBJ databases">
        <title>Draft genome sequence of Microbispora sp. RL4-1S isolated from rice leaves in Thailand.</title>
        <authorList>
            <person name="Muangham S."/>
            <person name="Duangmal K."/>
        </authorList>
    </citation>
    <scope>NUCLEOTIDE SEQUENCE</scope>
    <source>
        <strain evidence="1">RL4-1S</strain>
    </source>
</reference>
<sequence>MTQLFHASRLFGAMTLAAAIDAGAFGPADRRRMLLVTNNADIPEITVPLDETPGFAALRDRFDEIRSWNEIIAPLHPSEWKPRAVEGPMIGRLLQSHLGLGELDEMVLESVIVPPARVLPGLFKDCPLTIYSDGLMAHAPTRDVLPGEISDRITRLIHLDLVPGLTPLLLSEYGVPAEALPAEAFPRVVGQVAARFGDQPGDAVILGQYLASLGILTDEEETRLYGDMLRALVARGNRRVVFKAHPAAGPRQLRALRRTAAGLDVELVSAGDGVPAEVLFARLRPALVVSCFSTALVTARRFFGLPVATMGTELLLERLAPYENSNRIPVTIVDACLPRLAMDGSLSDPPPVDLAALTGAVAYCMQSEAHPELRETAAEYVKVNGPARYFKKRRLTALGLIEEPAPQQRPDSRLRRLLSR</sequence>
<dbReference type="EMBL" id="JAFCNB010000004">
    <property type="protein sequence ID" value="MBP2704114.1"/>
    <property type="molecule type" value="Genomic_DNA"/>
</dbReference>
<name>A0A941APW8_9ACTN</name>
<accession>A0A941APW8</accession>
<evidence type="ECO:0000313" key="2">
    <source>
        <dbReference type="Proteomes" id="UP000674234"/>
    </source>
</evidence>
<evidence type="ECO:0000313" key="1">
    <source>
        <dbReference type="EMBL" id="MBP2704114.1"/>
    </source>
</evidence>
<dbReference type="InterPro" id="IPR010866">
    <property type="entry name" value="A-2_8-polyST"/>
</dbReference>
<dbReference type="AlphaFoldDB" id="A0A941APW8"/>
<organism evidence="1 2">
    <name type="scientific">Microbispora oryzae</name>
    <dbReference type="NCBI Taxonomy" id="2806554"/>
    <lineage>
        <taxon>Bacteria</taxon>
        <taxon>Bacillati</taxon>
        <taxon>Actinomycetota</taxon>
        <taxon>Actinomycetes</taxon>
        <taxon>Streptosporangiales</taxon>
        <taxon>Streptosporangiaceae</taxon>
        <taxon>Microbispora</taxon>
    </lineage>
</organism>
<dbReference type="Pfam" id="PF07388">
    <property type="entry name" value="A-2_8-polyST"/>
    <property type="match status" value="1"/>
</dbReference>
<proteinExistence type="predicted"/>
<dbReference type="RefSeq" id="WP_210155411.1">
    <property type="nucleotide sequence ID" value="NZ_JAFCNB010000004.1"/>
</dbReference>
<protein>
    <submittedName>
        <fullName evidence="1">Uncharacterized protein</fullName>
    </submittedName>
</protein>
<dbReference type="Proteomes" id="UP000674234">
    <property type="component" value="Unassembled WGS sequence"/>
</dbReference>
<comment type="caution">
    <text evidence="1">The sequence shown here is derived from an EMBL/GenBank/DDBJ whole genome shotgun (WGS) entry which is preliminary data.</text>
</comment>